<feature type="signal peptide" evidence="2">
    <location>
        <begin position="1"/>
        <end position="20"/>
    </location>
</feature>
<evidence type="ECO:0000259" key="3">
    <source>
        <dbReference type="Pfam" id="PF09362"/>
    </source>
</evidence>
<feature type="region of interest" description="Disordered" evidence="1">
    <location>
        <begin position="415"/>
        <end position="640"/>
    </location>
</feature>
<feature type="compositionally biased region" description="Polar residues" evidence="1">
    <location>
        <begin position="538"/>
        <end position="553"/>
    </location>
</feature>
<organism evidence="4 5">
    <name type="scientific">Marasmiellus scandens</name>
    <dbReference type="NCBI Taxonomy" id="2682957"/>
    <lineage>
        <taxon>Eukaryota</taxon>
        <taxon>Fungi</taxon>
        <taxon>Dikarya</taxon>
        <taxon>Basidiomycota</taxon>
        <taxon>Agaricomycotina</taxon>
        <taxon>Agaricomycetes</taxon>
        <taxon>Agaricomycetidae</taxon>
        <taxon>Agaricales</taxon>
        <taxon>Marasmiineae</taxon>
        <taxon>Omphalotaceae</taxon>
        <taxon>Marasmiellus</taxon>
    </lineage>
</organism>
<proteinExistence type="predicted"/>
<evidence type="ECO:0000313" key="4">
    <source>
        <dbReference type="EMBL" id="KAK7461822.1"/>
    </source>
</evidence>
<dbReference type="Proteomes" id="UP001498398">
    <property type="component" value="Unassembled WGS sequence"/>
</dbReference>
<feature type="compositionally biased region" description="Low complexity" evidence="1">
    <location>
        <begin position="415"/>
        <end position="430"/>
    </location>
</feature>
<reference evidence="4 5" key="1">
    <citation type="submission" date="2024-01" db="EMBL/GenBank/DDBJ databases">
        <title>A draft genome for the cacao thread blight pathogen Marasmiellus scandens.</title>
        <authorList>
            <person name="Baruah I.K."/>
            <person name="Leung J."/>
            <person name="Bukari Y."/>
            <person name="Amoako-Attah I."/>
            <person name="Meinhardt L.W."/>
            <person name="Bailey B.A."/>
            <person name="Cohen S.P."/>
        </authorList>
    </citation>
    <scope>NUCLEOTIDE SEQUENCE [LARGE SCALE GENOMIC DNA]</scope>
    <source>
        <strain evidence="4 5">GH-19</strain>
    </source>
</reference>
<evidence type="ECO:0000256" key="1">
    <source>
        <dbReference type="SAM" id="MobiDB-lite"/>
    </source>
</evidence>
<name>A0ABR1JII8_9AGAR</name>
<feature type="compositionally biased region" description="Basic residues" evidence="1">
    <location>
        <begin position="616"/>
        <end position="626"/>
    </location>
</feature>
<protein>
    <recommendedName>
        <fullName evidence="3">DUF1996 domain-containing protein</fullName>
    </recommendedName>
</protein>
<dbReference type="EMBL" id="JBANRG010000012">
    <property type="protein sequence ID" value="KAK7461822.1"/>
    <property type="molecule type" value="Genomic_DNA"/>
</dbReference>
<feature type="compositionally biased region" description="Low complexity" evidence="1">
    <location>
        <begin position="438"/>
        <end position="535"/>
    </location>
</feature>
<evidence type="ECO:0000313" key="5">
    <source>
        <dbReference type="Proteomes" id="UP001498398"/>
    </source>
</evidence>
<dbReference type="InterPro" id="IPR018535">
    <property type="entry name" value="DUF1996"/>
</dbReference>
<dbReference type="PANTHER" id="PTHR43662">
    <property type="match status" value="1"/>
</dbReference>
<gene>
    <name evidence="4" type="ORF">VKT23_008253</name>
</gene>
<feature type="compositionally biased region" description="Low complexity" evidence="1">
    <location>
        <begin position="554"/>
        <end position="587"/>
    </location>
</feature>
<keyword evidence="2" id="KW-0732">Signal</keyword>
<accession>A0ABR1JII8</accession>
<dbReference type="PANTHER" id="PTHR43662:SF3">
    <property type="entry name" value="DOMAIN PROTEIN, PUTATIVE (AFU_ORTHOLOGUE AFUA_6G11970)-RELATED"/>
    <property type="match status" value="1"/>
</dbReference>
<feature type="chain" id="PRO_5045439319" description="DUF1996 domain-containing protein" evidence="2">
    <location>
        <begin position="21"/>
        <end position="640"/>
    </location>
</feature>
<keyword evidence="5" id="KW-1185">Reference proteome</keyword>
<evidence type="ECO:0000256" key="2">
    <source>
        <dbReference type="SAM" id="SignalP"/>
    </source>
</evidence>
<comment type="caution">
    <text evidence="4">The sequence shown here is derived from an EMBL/GenBank/DDBJ whole genome shotgun (WGS) entry which is preliminary data.</text>
</comment>
<feature type="domain" description="DUF1996" evidence="3">
    <location>
        <begin position="36"/>
        <end position="295"/>
    </location>
</feature>
<sequence>MARSLLHVVCSLAALSSVHAYFLVGVKNFITTQRLDPIVSPGKVSGHAHSVLGGSNFAFEVDTDKLRNSECTSMPIQEDNSNYWFPHLYFQWNNGSFTSLSGGAVINEPFMLTWLTLSLSYYLYDNQPGKTTAFPDNFRMLSGDPLLRTYDPSSYAQQAVTFLCLDFNGVTTHHNELPNQSCPSGVRAQINFPSCWDGKVGVLRSKMAHLLTVFLKNTDSPDHKSHVAFRSGGPDTGDCSDPNFPVTLPRVFMEVYWDTEMDAHRNEAMNTTQPYVFAHGDRTGYGYHADFINGWKSGVLQKVVDNCHCNDFGDAQCCADQGLFTLNHDGTCRITDSIDEQTLGTLPKLPGNNPVQEEGTRATSFADAVTPPIISPVYVYTGNSPAHTGDVVTPASTAAGGATLIAMPSAAAPASSSSSASVAESTPAASGDSPASPTTTANSGSDSNSSSGSGDVPSSGSSTSSTSGSESAPASGSESSASNSESNGSGSENAASSASPESIQSASESESTPASGSESSSNGSSTNNESSSDPSPATPESSSVVSGSQATAVSGSSNSSSGSSDSDSNNSGSDSGSFSSSAASAASTCGGKGGRKHRHIPGQHGSPASGAAPQNHYKRRSLHKARHFNDHSRFLTPYDF</sequence>
<dbReference type="Pfam" id="PF09362">
    <property type="entry name" value="DUF1996"/>
    <property type="match status" value="1"/>
</dbReference>